<dbReference type="InterPro" id="IPR019539">
    <property type="entry name" value="GalKase_N"/>
</dbReference>
<name>A0ABR2LEM8_9ASPA</name>
<evidence type="ECO:0000256" key="1">
    <source>
        <dbReference type="ARBA" id="ARBA00022741"/>
    </source>
</evidence>
<dbReference type="PANTHER" id="PTHR10457:SF6">
    <property type="entry name" value="GALACTURONOKINASE"/>
    <property type="match status" value="1"/>
</dbReference>
<evidence type="ECO:0000313" key="5">
    <source>
        <dbReference type="Proteomes" id="UP001412067"/>
    </source>
</evidence>
<dbReference type="InterPro" id="IPR014721">
    <property type="entry name" value="Ribsml_uS5_D2-typ_fold_subgr"/>
</dbReference>
<organism evidence="4 5">
    <name type="scientific">Platanthera guangdongensis</name>
    <dbReference type="NCBI Taxonomy" id="2320717"/>
    <lineage>
        <taxon>Eukaryota</taxon>
        <taxon>Viridiplantae</taxon>
        <taxon>Streptophyta</taxon>
        <taxon>Embryophyta</taxon>
        <taxon>Tracheophyta</taxon>
        <taxon>Spermatophyta</taxon>
        <taxon>Magnoliopsida</taxon>
        <taxon>Liliopsida</taxon>
        <taxon>Asparagales</taxon>
        <taxon>Orchidaceae</taxon>
        <taxon>Orchidoideae</taxon>
        <taxon>Orchideae</taxon>
        <taxon>Orchidinae</taxon>
        <taxon>Platanthera</taxon>
    </lineage>
</organism>
<dbReference type="InterPro" id="IPR020568">
    <property type="entry name" value="Ribosomal_Su5_D2-typ_SF"/>
</dbReference>
<keyword evidence="2" id="KW-0067">ATP-binding</keyword>
<evidence type="ECO:0000313" key="4">
    <source>
        <dbReference type="EMBL" id="KAK8939465.1"/>
    </source>
</evidence>
<evidence type="ECO:0000259" key="3">
    <source>
        <dbReference type="Pfam" id="PF10509"/>
    </source>
</evidence>
<proteinExistence type="predicted"/>
<dbReference type="PANTHER" id="PTHR10457">
    <property type="entry name" value="MEVALONATE KINASE/GALACTOKINASE"/>
    <property type="match status" value="1"/>
</dbReference>
<evidence type="ECO:0000256" key="2">
    <source>
        <dbReference type="ARBA" id="ARBA00022840"/>
    </source>
</evidence>
<protein>
    <submittedName>
        <fullName evidence="4">Galacturonokinase</fullName>
    </submittedName>
</protein>
<dbReference type="EMBL" id="JBBWWR010000020">
    <property type="protein sequence ID" value="KAK8939465.1"/>
    <property type="molecule type" value="Genomic_DNA"/>
</dbReference>
<dbReference type="Gene3D" id="3.30.230.10">
    <property type="match status" value="1"/>
</dbReference>
<comment type="caution">
    <text evidence="4">The sequence shown here is derived from an EMBL/GenBank/DDBJ whole genome shotgun (WGS) entry which is preliminary data.</text>
</comment>
<sequence length="125" mass="14010">MEASSWPSAAELYDAKKKVAEMSGRDVRDVRVVISPYRICPLGAHIDHQGGIVLAMTINKGIILAFVPSSDSQVVLCSGQFSGHVKFRVDEEQFQEFLRVLKRKILIGDAMQKELFMLCKRVEIS</sequence>
<keyword evidence="1" id="KW-0547">Nucleotide-binding</keyword>
<accession>A0ABR2LEM8</accession>
<feature type="domain" description="Galactokinase N-terminal" evidence="3">
    <location>
        <begin position="31"/>
        <end position="66"/>
    </location>
</feature>
<gene>
    <name evidence="4" type="primary">GALAK</name>
    <name evidence="4" type="ORF">KSP40_PGU016139</name>
</gene>
<dbReference type="Proteomes" id="UP001412067">
    <property type="component" value="Unassembled WGS sequence"/>
</dbReference>
<dbReference type="Pfam" id="PF10509">
    <property type="entry name" value="GalKase_gal_bdg"/>
    <property type="match status" value="1"/>
</dbReference>
<dbReference type="SUPFAM" id="SSF54211">
    <property type="entry name" value="Ribosomal protein S5 domain 2-like"/>
    <property type="match status" value="1"/>
</dbReference>
<reference evidence="4 5" key="1">
    <citation type="journal article" date="2022" name="Nat. Plants">
        <title>Genomes of leafy and leafless Platanthera orchids illuminate the evolution of mycoheterotrophy.</title>
        <authorList>
            <person name="Li M.H."/>
            <person name="Liu K.W."/>
            <person name="Li Z."/>
            <person name="Lu H.C."/>
            <person name="Ye Q.L."/>
            <person name="Zhang D."/>
            <person name="Wang J.Y."/>
            <person name="Li Y.F."/>
            <person name="Zhong Z.M."/>
            <person name="Liu X."/>
            <person name="Yu X."/>
            <person name="Liu D.K."/>
            <person name="Tu X.D."/>
            <person name="Liu B."/>
            <person name="Hao Y."/>
            <person name="Liao X.Y."/>
            <person name="Jiang Y.T."/>
            <person name="Sun W.H."/>
            <person name="Chen J."/>
            <person name="Chen Y.Q."/>
            <person name="Ai Y."/>
            <person name="Zhai J.W."/>
            <person name="Wu S.S."/>
            <person name="Zhou Z."/>
            <person name="Hsiao Y.Y."/>
            <person name="Wu W.L."/>
            <person name="Chen Y.Y."/>
            <person name="Lin Y.F."/>
            <person name="Hsu J.L."/>
            <person name="Li C.Y."/>
            <person name="Wang Z.W."/>
            <person name="Zhao X."/>
            <person name="Zhong W.Y."/>
            <person name="Ma X.K."/>
            <person name="Ma L."/>
            <person name="Huang J."/>
            <person name="Chen G.Z."/>
            <person name="Huang M.Z."/>
            <person name="Huang L."/>
            <person name="Peng D.H."/>
            <person name="Luo Y.B."/>
            <person name="Zou S.Q."/>
            <person name="Chen S.P."/>
            <person name="Lan S."/>
            <person name="Tsai W.C."/>
            <person name="Van de Peer Y."/>
            <person name="Liu Z.J."/>
        </authorList>
    </citation>
    <scope>NUCLEOTIDE SEQUENCE [LARGE SCALE GENOMIC DNA]</scope>
    <source>
        <strain evidence="4">Lor288</strain>
    </source>
</reference>
<keyword evidence="5" id="KW-1185">Reference proteome</keyword>